<evidence type="ECO:0000313" key="1">
    <source>
        <dbReference type="EMBL" id="MFD2755692.1"/>
    </source>
</evidence>
<reference evidence="2" key="1">
    <citation type="journal article" date="2019" name="Int. J. Syst. Evol. Microbiol.">
        <title>The Global Catalogue of Microorganisms (GCM) 10K type strain sequencing project: providing services to taxonomists for standard genome sequencing and annotation.</title>
        <authorList>
            <consortium name="The Broad Institute Genomics Platform"/>
            <consortium name="The Broad Institute Genome Sequencing Center for Infectious Disease"/>
            <person name="Wu L."/>
            <person name="Ma J."/>
        </authorList>
    </citation>
    <scope>NUCLEOTIDE SEQUENCE [LARGE SCALE GENOMIC DNA]</scope>
    <source>
        <strain evidence="2">TISTR 1906</strain>
    </source>
</reference>
<sequence>MSKANPLPHITSLEEIWARHGYRLERVQQPMGAPRRNVYAPDGQIVLADTDSDEETEYLQQHGMLPSSD</sequence>
<dbReference type="EMBL" id="JBHUMV010000007">
    <property type="protein sequence ID" value="MFD2755692.1"/>
    <property type="molecule type" value="Genomic_DNA"/>
</dbReference>
<name>A0ABW5UTC6_9BURK</name>
<dbReference type="Proteomes" id="UP001597463">
    <property type="component" value="Unassembled WGS sequence"/>
</dbReference>
<accession>A0ABW5UTC6</accession>
<proteinExistence type="predicted"/>
<organism evidence="1 2">
    <name type="scientific">Comamonas terrae</name>
    <dbReference type="NCBI Taxonomy" id="673548"/>
    <lineage>
        <taxon>Bacteria</taxon>
        <taxon>Pseudomonadati</taxon>
        <taxon>Pseudomonadota</taxon>
        <taxon>Betaproteobacteria</taxon>
        <taxon>Burkholderiales</taxon>
        <taxon>Comamonadaceae</taxon>
        <taxon>Comamonas</taxon>
    </lineage>
</organism>
<keyword evidence="2" id="KW-1185">Reference proteome</keyword>
<gene>
    <name evidence="1" type="ORF">ACFSW6_16580</name>
</gene>
<comment type="caution">
    <text evidence="1">The sequence shown here is derived from an EMBL/GenBank/DDBJ whole genome shotgun (WGS) entry which is preliminary data.</text>
</comment>
<protein>
    <submittedName>
        <fullName evidence="1">Uncharacterized protein</fullName>
    </submittedName>
</protein>
<evidence type="ECO:0000313" key="2">
    <source>
        <dbReference type="Proteomes" id="UP001597463"/>
    </source>
</evidence>
<dbReference type="RefSeq" id="WP_066482207.1">
    <property type="nucleotide sequence ID" value="NZ_BCNT01000017.1"/>
</dbReference>